<keyword evidence="8" id="KW-0326">Glycosidase</keyword>
<evidence type="ECO:0000256" key="1">
    <source>
        <dbReference type="ARBA" id="ARBA00022833"/>
    </source>
</evidence>
<organism evidence="8 9">
    <name type="scientific">Hyphodiscus hymeniophilus</name>
    <dbReference type="NCBI Taxonomy" id="353542"/>
    <lineage>
        <taxon>Eukaryota</taxon>
        <taxon>Fungi</taxon>
        <taxon>Dikarya</taxon>
        <taxon>Ascomycota</taxon>
        <taxon>Pezizomycotina</taxon>
        <taxon>Leotiomycetes</taxon>
        <taxon>Helotiales</taxon>
        <taxon>Hyphodiscaceae</taxon>
        <taxon>Hyphodiscus</taxon>
    </lineage>
</organism>
<evidence type="ECO:0000256" key="4">
    <source>
        <dbReference type="ARBA" id="ARBA00023163"/>
    </source>
</evidence>
<keyword evidence="8" id="KW-0378">Hydrolase</keyword>
<dbReference type="CDD" id="cd12148">
    <property type="entry name" value="fungal_TF_MHR"/>
    <property type="match status" value="1"/>
</dbReference>
<evidence type="ECO:0000256" key="3">
    <source>
        <dbReference type="ARBA" id="ARBA00023125"/>
    </source>
</evidence>
<feature type="compositionally biased region" description="Basic and acidic residues" evidence="6">
    <location>
        <begin position="133"/>
        <end position="148"/>
    </location>
</feature>
<evidence type="ECO:0000256" key="5">
    <source>
        <dbReference type="ARBA" id="ARBA00023242"/>
    </source>
</evidence>
<protein>
    <submittedName>
        <fullName evidence="8">Xylanase regulator 1</fullName>
    </submittedName>
</protein>
<gene>
    <name evidence="8" type="ORF">D0Z07_9393</name>
</gene>
<feature type="region of interest" description="Disordered" evidence="6">
    <location>
        <begin position="123"/>
        <end position="148"/>
    </location>
</feature>
<sequence length="571" mass="64095">MRKRGRPSKILRFEAVAIDSISGSEDQVESDEDDTIEAQLRAQQDHAAGRMHLPSSRRSASPVDNMGRSLPESRTYTSGGGFGSLPVQVLSPYPWQGPMIDMDGFVPTPELYIAETNPRENLPSLHWATSGSEEGRESRQEYDRPGERSLWRLAEDSIERRTSFQGSLETASDARSIPESCAPLPSAVFDQISEHRYPVLNPVLPYLANVIKPALANELLNHYCTTSSLTPINPSSSYILGQIFRKQSLLHPTHPRLCSPVLLATILWAAAQDYGFLASHPSSRKTICDALFNIITTLLQTHRDRTAAAATSTGYGYLRPSDNSLDRIVSYIHIATGISAGEQKAASIKWWSAAWALAWDSGLCREPSPTTEVEAEALIVNAEQDTASGGICCDREMRHYRERRGRMTSWEERREERRRVWWLLYIVDRHLGLCYNRPLFLRDAECQYLYHPLDETAWQNGNLVDPAERQRGISYECTGTGIFGFFLPLMGILGEIVDLQHFRRNPSFQKHIESSDNFKQQVNSILLHLGMYEKSLDVWTKSLACVVSPLGENGDGNTPSLPSVRMPSKRS</sequence>
<feature type="compositionally biased region" description="Acidic residues" evidence="6">
    <location>
        <begin position="26"/>
        <end position="36"/>
    </location>
</feature>
<keyword evidence="8" id="KW-0119">Carbohydrate metabolism</keyword>
<evidence type="ECO:0000313" key="8">
    <source>
        <dbReference type="EMBL" id="KAG0653114.1"/>
    </source>
</evidence>
<evidence type="ECO:0000259" key="7">
    <source>
        <dbReference type="Pfam" id="PF04082"/>
    </source>
</evidence>
<dbReference type="GO" id="GO:0016798">
    <property type="term" value="F:hydrolase activity, acting on glycosyl bonds"/>
    <property type="evidence" value="ECO:0007669"/>
    <property type="project" value="UniProtKB-KW"/>
</dbReference>
<dbReference type="Proteomes" id="UP000785200">
    <property type="component" value="Unassembled WGS sequence"/>
</dbReference>
<keyword evidence="8" id="KW-0858">Xylan degradation</keyword>
<evidence type="ECO:0000256" key="6">
    <source>
        <dbReference type="SAM" id="MobiDB-lite"/>
    </source>
</evidence>
<dbReference type="GO" id="GO:0008270">
    <property type="term" value="F:zinc ion binding"/>
    <property type="evidence" value="ECO:0007669"/>
    <property type="project" value="InterPro"/>
</dbReference>
<dbReference type="GO" id="GO:0006351">
    <property type="term" value="P:DNA-templated transcription"/>
    <property type="evidence" value="ECO:0007669"/>
    <property type="project" value="InterPro"/>
</dbReference>
<keyword evidence="1" id="KW-0862">Zinc</keyword>
<name>A0A9P7B1E5_9HELO</name>
<dbReference type="GO" id="GO:0045493">
    <property type="term" value="P:xylan catabolic process"/>
    <property type="evidence" value="ECO:0007669"/>
    <property type="project" value="UniProtKB-KW"/>
</dbReference>
<evidence type="ECO:0000256" key="2">
    <source>
        <dbReference type="ARBA" id="ARBA00023015"/>
    </source>
</evidence>
<keyword evidence="3" id="KW-0238">DNA-binding</keyword>
<reference evidence="8" key="1">
    <citation type="submission" date="2019-07" db="EMBL/GenBank/DDBJ databases">
        <title>Hyphodiscus hymeniophilus genome sequencing and assembly.</title>
        <authorList>
            <person name="Kramer G."/>
            <person name="Nodwell J."/>
        </authorList>
    </citation>
    <scope>NUCLEOTIDE SEQUENCE</scope>
    <source>
        <strain evidence="8">ATCC 34498</strain>
    </source>
</reference>
<accession>A0A9P7B1E5</accession>
<dbReference type="PANTHER" id="PTHR47663">
    <property type="entry name" value="XYLANOLYTIC TRANSCRIPTIONAL ACTIVATOR XLNR-RELATED"/>
    <property type="match status" value="1"/>
</dbReference>
<keyword evidence="8" id="KW-0624">Polysaccharide degradation</keyword>
<dbReference type="GO" id="GO:0003677">
    <property type="term" value="F:DNA binding"/>
    <property type="evidence" value="ECO:0007669"/>
    <property type="project" value="UniProtKB-KW"/>
</dbReference>
<dbReference type="AlphaFoldDB" id="A0A9P7B1E5"/>
<feature type="region of interest" description="Disordered" evidence="6">
    <location>
        <begin position="21"/>
        <end position="82"/>
    </location>
</feature>
<dbReference type="EMBL" id="VNKQ01000001">
    <property type="protein sequence ID" value="KAG0653114.1"/>
    <property type="molecule type" value="Genomic_DNA"/>
</dbReference>
<proteinExistence type="predicted"/>
<keyword evidence="5" id="KW-0539">Nucleus</keyword>
<dbReference type="InterPro" id="IPR007219">
    <property type="entry name" value="XnlR_reg_dom"/>
</dbReference>
<evidence type="ECO:0000313" key="9">
    <source>
        <dbReference type="Proteomes" id="UP000785200"/>
    </source>
</evidence>
<dbReference type="OrthoDB" id="5365785at2759"/>
<feature type="domain" description="Xylanolytic transcriptional activator regulatory" evidence="7">
    <location>
        <begin position="407"/>
        <end position="539"/>
    </location>
</feature>
<dbReference type="Pfam" id="PF04082">
    <property type="entry name" value="Fungal_trans"/>
    <property type="match status" value="1"/>
</dbReference>
<keyword evidence="9" id="KW-1185">Reference proteome</keyword>
<dbReference type="InterPro" id="IPR051439">
    <property type="entry name" value="XlnR/Xlr1"/>
</dbReference>
<keyword evidence="2" id="KW-0805">Transcription regulation</keyword>
<comment type="caution">
    <text evidence="8">The sequence shown here is derived from an EMBL/GenBank/DDBJ whole genome shotgun (WGS) entry which is preliminary data.</text>
</comment>
<dbReference type="PANTHER" id="PTHR47663:SF1">
    <property type="entry name" value="XYLANOLYTIC TRANSCRIPTIONAL ACTIVATOR XLNR-RELATED"/>
    <property type="match status" value="1"/>
</dbReference>
<keyword evidence="4" id="KW-0804">Transcription</keyword>